<dbReference type="EMBL" id="SBLC01000019">
    <property type="protein sequence ID" value="RWY39936.1"/>
    <property type="molecule type" value="Genomic_DNA"/>
</dbReference>
<name>A0A3S3VPC2_9RHOB</name>
<evidence type="ECO:0000256" key="1">
    <source>
        <dbReference type="SAM" id="MobiDB-lite"/>
    </source>
</evidence>
<dbReference type="RefSeq" id="WP_128489963.1">
    <property type="nucleotide sequence ID" value="NZ_JBHLXB010000025.1"/>
</dbReference>
<accession>A0A3S3VPC2</accession>
<proteinExistence type="predicted"/>
<dbReference type="Proteomes" id="UP000287168">
    <property type="component" value="Unassembled WGS sequence"/>
</dbReference>
<gene>
    <name evidence="2" type="ORF">EP867_13235</name>
</gene>
<organism evidence="2 3">
    <name type="scientific">Falsigemmobacter intermedius</name>
    <dbReference type="NCBI Taxonomy" id="1553448"/>
    <lineage>
        <taxon>Bacteria</taxon>
        <taxon>Pseudomonadati</taxon>
        <taxon>Pseudomonadota</taxon>
        <taxon>Alphaproteobacteria</taxon>
        <taxon>Rhodobacterales</taxon>
        <taxon>Paracoccaceae</taxon>
        <taxon>Falsigemmobacter</taxon>
    </lineage>
</organism>
<feature type="region of interest" description="Disordered" evidence="1">
    <location>
        <begin position="135"/>
        <end position="167"/>
    </location>
</feature>
<dbReference type="OrthoDB" id="8100830at2"/>
<reference evidence="2 3" key="1">
    <citation type="journal article" date="2015" name="Int. J. Syst. Evol. Microbiol.">
        <title>Gemmobacter intermedius sp. nov., isolated from a white stork (Ciconia ciconia).</title>
        <authorList>
            <person name="Kampfer P."/>
            <person name="Jerzak L."/>
            <person name="Wilharm G."/>
            <person name="Golke J."/>
            <person name="Busse H.J."/>
            <person name="Glaeser S.P."/>
        </authorList>
    </citation>
    <scope>NUCLEOTIDE SEQUENCE [LARGE SCALE GENOMIC DNA]</scope>
    <source>
        <strain evidence="2 3">119/4</strain>
    </source>
</reference>
<feature type="compositionally biased region" description="Basic and acidic residues" evidence="1">
    <location>
        <begin position="8"/>
        <end position="20"/>
    </location>
</feature>
<evidence type="ECO:0000313" key="3">
    <source>
        <dbReference type="Proteomes" id="UP000287168"/>
    </source>
</evidence>
<evidence type="ECO:0000313" key="2">
    <source>
        <dbReference type="EMBL" id="RWY39936.1"/>
    </source>
</evidence>
<comment type="caution">
    <text evidence="2">The sequence shown here is derived from an EMBL/GenBank/DDBJ whole genome shotgun (WGS) entry which is preliminary data.</text>
</comment>
<dbReference type="AlphaFoldDB" id="A0A3S3VPC2"/>
<feature type="compositionally biased region" description="Pro residues" evidence="1">
    <location>
        <begin position="28"/>
        <end position="41"/>
    </location>
</feature>
<feature type="compositionally biased region" description="Acidic residues" evidence="1">
    <location>
        <begin position="145"/>
        <end position="158"/>
    </location>
</feature>
<feature type="region of interest" description="Disordered" evidence="1">
    <location>
        <begin position="1"/>
        <end position="46"/>
    </location>
</feature>
<dbReference type="InterPro" id="IPR021735">
    <property type="entry name" value="DUF3306"/>
</dbReference>
<dbReference type="Pfam" id="PF11748">
    <property type="entry name" value="DUF3306"/>
    <property type="match status" value="1"/>
</dbReference>
<protein>
    <submittedName>
        <fullName evidence="2">DUF3306 domain-containing protein</fullName>
    </submittedName>
</protein>
<keyword evidence="3" id="KW-1185">Reference proteome</keyword>
<sequence length="185" mass="19893">MSSFFERWSARARENRRAEPAPETGSPPDSPPESLPEPAAAPAPEGAELERLLAELPPLETITASTDIRPFLQSFVPKALKNAALRRAWAADPVISTHLDVARDYAWDFNTGTGPVGYSASLGEDIVQKSLDLLKRAEPPQPPEPEAEIPPETPEDLPPETGEGQNVAEIPALRLSLRHGGALPG</sequence>